<evidence type="ECO:0000313" key="1">
    <source>
        <dbReference type="EMBL" id="KAF3597642.1"/>
    </source>
</evidence>
<accession>A0ABQ7EL08</accession>
<reference evidence="1 2" key="1">
    <citation type="journal article" date="2020" name="BMC Genomics">
        <title>Intraspecific diversification of the crop wild relative Brassica cretica Lam. using demographic model selection.</title>
        <authorList>
            <person name="Kioukis A."/>
            <person name="Michalopoulou V.A."/>
            <person name="Briers L."/>
            <person name="Pirintsos S."/>
            <person name="Studholme D.J."/>
            <person name="Pavlidis P."/>
            <person name="Sarris P.F."/>
        </authorList>
    </citation>
    <scope>NUCLEOTIDE SEQUENCE [LARGE SCALE GENOMIC DNA]</scope>
    <source>
        <strain evidence="2">cv. PFS-1207/04</strain>
    </source>
</reference>
<name>A0ABQ7EL08_BRACR</name>
<protein>
    <submittedName>
        <fullName evidence="1">Uncharacterized protein</fullName>
    </submittedName>
</protein>
<organism evidence="1 2">
    <name type="scientific">Brassica cretica</name>
    <name type="common">Mustard</name>
    <dbReference type="NCBI Taxonomy" id="69181"/>
    <lineage>
        <taxon>Eukaryota</taxon>
        <taxon>Viridiplantae</taxon>
        <taxon>Streptophyta</taxon>
        <taxon>Embryophyta</taxon>
        <taxon>Tracheophyta</taxon>
        <taxon>Spermatophyta</taxon>
        <taxon>Magnoliopsida</taxon>
        <taxon>eudicotyledons</taxon>
        <taxon>Gunneridae</taxon>
        <taxon>Pentapetalae</taxon>
        <taxon>rosids</taxon>
        <taxon>malvids</taxon>
        <taxon>Brassicales</taxon>
        <taxon>Brassicaceae</taxon>
        <taxon>Brassiceae</taxon>
        <taxon>Brassica</taxon>
    </lineage>
</organism>
<evidence type="ECO:0000313" key="2">
    <source>
        <dbReference type="Proteomes" id="UP000266723"/>
    </source>
</evidence>
<keyword evidence="2" id="KW-1185">Reference proteome</keyword>
<dbReference type="EMBL" id="QGKV02000299">
    <property type="protein sequence ID" value="KAF3597642.1"/>
    <property type="molecule type" value="Genomic_DNA"/>
</dbReference>
<proteinExistence type="predicted"/>
<dbReference type="Proteomes" id="UP000266723">
    <property type="component" value="Unassembled WGS sequence"/>
</dbReference>
<comment type="caution">
    <text evidence="1">The sequence shown here is derived from an EMBL/GenBank/DDBJ whole genome shotgun (WGS) entry which is preliminary data.</text>
</comment>
<gene>
    <name evidence="1" type="ORF">DY000_02020085</name>
</gene>
<sequence length="250" mass="27506">MECQHLALRIIGLGHVRNRARRESGEPHLAFERVSVSRCKVSSGLAGRSIDSLIFACEHPQSWIGSSGWTMVRGDAPARSYDLKTSVSWSKTWLRESDSWNLTKIRQRQAQRSWTSELVAGRGPGQLPELDGLSHSAGSAGDQLNSSGLRVQVLGSWVGSGQWPDHVGDRVCRWAGGVLGLSQGHGKSMWASVSHVQEWFDSSRASGEKGEGQTPLSMAWTALKADVVQKSVSWEFKGRDEQPLHGSYHY</sequence>